<protein>
    <recommendedName>
        <fullName evidence="3">DUF2187 domain-containing protein</fullName>
    </recommendedName>
</protein>
<dbReference type="AlphaFoldDB" id="A0A429ZDY2"/>
<keyword evidence="2" id="KW-1185">Reference proteome</keyword>
<evidence type="ECO:0008006" key="3">
    <source>
        <dbReference type="Google" id="ProtNLM"/>
    </source>
</evidence>
<dbReference type="Proteomes" id="UP000288490">
    <property type="component" value="Unassembled WGS sequence"/>
</dbReference>
<organism evidence="1 2">
    <name type="scientific">Vagococcus bubulae</name>
    <dbReference type="NCBI Taxonomy" id="1977868"/>
    <lineage>
        <taxon>Bacteria</taxon>
        <taxon>Bacillati</taxon>
        <taxon>Bacillota</taxon>
        <taxon>Bacilli</taxon>
        <taxon>Lactobacillales</taxon>
        <taxon>Enterococcaceae</taxon>
        <taxon>Vagococcus</taxon>
    </lineage>
</organism>
<comment type="caution">
    <text evidence="1">The sequence shown here is derived from an EMBL/GenBank/DDBJ whole genome shotgun (WGS) entry which is preliminary data.</text>
</comment>
<dbReference type="RefSeq" id="WP_125958181.1">
    <property type="nucleotide sequence ID" value="NZ_JAQEJV010000022.1"/>
</dbReference>
<evidence type="ECO:0000313" key="2">
    <source>
        <dbReference type="Proteomes" id="UP000288490"/>
    </source>
</evidence>
<reference evidence="1 2" key="1">
    <citation type="submission" date="2017-05" db="EMBL/GenBank/DDBJ databases">
        <title>Vagococcus spp. assemblies.</title>
        <authorList>
            <person name="Gulvik C.A."/>
        </authorList>
    </citation>
    <scope>NUCLEOTIDE SEQUENCE [LARGE SCALE GENOMIC DNA]</scope>
    <source>
        <strain evidence="1 2">SS1994</strain>
    </source>
</reference>
<evidence type="ECO:0000313" key="1">
    <source>
        <dbReference type="EMBL" id="RST91907.1"/>
    </source>
</evidence>
<sequence>MSKTLVSIGSIIEYPTVHQEKVVGRVEQILKNTIIIRDKFKNTHLVLIKTVEKSGVSVDEETYIYKNRYSKN</sequence>
<accession>A0A429ZDY2</accession>
<dbReference type="OrthoDB" id="2200142at2"/>
<name>A0A429ZDY2_9ENTE</name>
<proteinExistence type="predicted"/>
<gene>
    <name evidence="1" type="ORF">CBF36_09285</name>
</gene>
<dbReference type="EMBL" id="NGJT01000019">
    <property type="protein sequence ID" value="RST91907.1"/>
    <property type="molecule type" value="Genomic_DNA"/>
</dbReference>